<dbReference type="SMART" id="SM00297">
    <property type="entry name" value="BROMO"/>
    <property type="match status" value="1"/>
</dbReference>
<keyword evidence="6" id="KW-0539">Nucleus</keyword>
<dbReference type="CDD" id="cd05513">
    <property type="entry name" value="Bromo_brd7_like"/>
    <property type="match status" value="1"/>
</dbReference>
<evidence type="ECO:0000259" key="10">
    <source>
        <dbReference type="PROSITE" id="PS50014"/>
    </source>
</evidence>
<evidence type="ECO:0000256" key="1">
    <source>
        <dbReference type="ARBA" id="ARBA00004123"/>
    </source>
</evidence>
<dbReference type="GO" id="GO:0005634">
    <property type="term" value="C:nucleus"/>
    <property type="evidence" value="ECO:0007669"/>
    <property type="project" value="UniProtKB-SubCell"/>
</dbReference>
<feature type="region of interest" description="Disordered" evidence="9">
    <location>
        <begin position="553"/>
        <end position="587"/>
    </location>
</feature>
<dbReference type="InterPro" id="IPR021900">
    <property type="entry name" value="DUF3512"/>
</dbReference>
<feature type="compositionally biased region" description="Basic and acidic residues" evidence="9">
    <location>
        <begin position="57"/>
        <end position="70"/>
    </location>
</feature>
<feature type="compositionally biased region" description="Basic residues" evidence="9">
    <location>
        <begin position="46"/>
        <end position="56"/>
    </location>
</feature>
<dbReference type="PROSITE" id="PS50014">
    <property type="entry name" value="BROMODOMAIN_2"/>
    <property type="match status" value="1"/>
</dbReference>
<dbReference type="AlphaFoldDB" id="A0A852K9Q5"/>
<dbReference type="EMBL" id="WBNH01001696">
    <property type="protein sequence ID" value="NXX75381.1"/>
    <property type="molecule type" value="Genomic_DNA"/>
</dbReference>
<keyword evidence="5" id="KW-0804">Transcription</keyword>
<dbReference type="OrthoDB" id="21648at2759"/>
<sequence length="614" mass="69420">DYVDKPLEKPLKLVLKVGGSEVTELSGSGHDSSYYDDRSDHERERHKEKKKKKKKKSEKEKEKHLDDEERRKRKEEKKRKREKEQCDTEGETDDFDPGKKVEVEPPPDRPVRACRTQPAENESTPIQQLLEHFLRQLQRKDPHGFFAFPVTDAIAPGYSMIIKHPMDFGTMKEKIAANEYKSVTEFKADFKLMCDNAMTYNRPDTVYYKLAKKILHTGFKMMSKQAALLGDEDTAVEEPVPEVVPVQAETTKKSKKQNKEVISCVFEPEGNACSLTDSTAEEHVLALVEHAADEARDRINRYLPNSKVCCTTESGSILEVLLFVSVGAEKPHCTFCICFRKNWVFFSFLSLPSQVIIYTCVYHFSALSSTPLVTFLTSANTAPSMQNNSIFHDLKSDEMELLYSAYGDETGIQCALSLQEFVKDAGSYSKKMVDDLLDQITSGDHSKTVYQLKQRRNIPVKPLDEVKVLPVLIKEEHKLRNTCPDSSKQIMVGESAGDSNTSDLDFLSMKPYSDVSLDISMLSSLGKVKKELDHDDNHLHLDETTKLLQDLHEAQADRVGSRPSSNLSSLSNTSERDQHHLGSPSHLSVGEQQDMVHDPYEFLQSPEASNATTN</sequence>
<dbReference type="SUPFAM" id="SSF47370">
    <property type="entry name" value="Bromodomain"/>
    <property type="match status" value="1"/>
</dbReference>
<feature type="non-terminal residue" evidence="11">
    <location>
        <position position="1"/>
    </location>
</feature>
<dbReference type="GO" id="GO:0006357">
    <property type="term" value="P:regulation of transcription by RNA polymerase II"/>
    <property type="evidence" value="ECO:0007669"/>
    <property type="project" value="TreeGrafter"/>
</dbReference>
<keyword evidence="3" id="KW-0805">Transcription regulation</keyword>
<evidence type="ECO:0000256" key="8">
    <source>
        <dbReference type="PROSITE-ProRule" id="PRU00035"/>
    </source>
</evidence>
<organism evidence="11 12">
    <name type="scientific">Urocolius indicus</name>
    <name type="common">Red-faced mousebird</name>
    <name type="synonym">Colius indicus</name>
    <dbReference type="NCBI Taxonomy" id="458196"/>
    <lineage>
        <taxon>Eukaryota</taxon>
        <taxon>Metazoa</taxon>
        <taxon>Chordata</taxon>
        <taxon>Craniata</taxon>
        <taxon>Vertebrata</taxon>
        <taxon>Euteleostomi</taxon>
        <taxon>Archelosauria</taxon>
        <taxon>Archosauria</taxon>
        <taxon>Dinosauria</taxon>
        <taxon>Saurischia</taxon>
        <taxon>Theropoda</taxon>
        <taxon>Coelurosauria</taxon>
        <taxon>Aves</taxon>
        <taxon>Neognathae</taxon>
        <taxon>Neoaves</taxon>
        <taxon>Telluraves</taxon>
        <taxon>Coraciimorphae</taxon>
        <taxon>Coliiformes</taxon>
        <taxon>Coliidae</taxon>
        <taxon>Urocolius</taxon>
    </lineage>
</organism>
<feature type="compositionally biased region" description="Low complexity" evidence="9">
    <location>
        <begin position="564"/>
        <end position="573"/>
    </location>
</feature>
<dbReference type="GO" id="GO:0006325">
    <property type="term" value="P:chromatin organization"/>
    <property type="evidence" value="ECO:0007669"/>
    <property type="project" value="UniProtKB-KW"/>
</dbReference>
<reference evidence="11" key="1">
    <citation type="submission" date="2020-02" db="EMBL/GenBank/DDBJ databases">
        <title>Bird 10,000 Genomes (B10K) Project - Family phase.</title>
        <authorList>
            <person name="Zhang G."/>
        </authorList>
    </citation>
    <scope>NUCLEOTIDE SEQUENCE</scope>
    <source>
        <strain evidence="11">B10K-DU-030-59</strain>
    </source>
</reference>
<dbReference type="PRINTS" id="PR00503">
    <property type="entry name" value="BROMODOMAIN"/>
</dbReference>
<dbReference type="PANTHER" id="PTHR22881:SF4">
    <property type="entry name" value="BROMODOMAIN-CONTAINING PROTEIN 9"/>
    <property type="match status" value="1"/>
</dbReference>
<evidence type="ECO:0000313" key="12">
    <source>
        <dbReference type="Proteomes" id="UP000654395"/>
    </source>
</evidence>
<evidence type="ECO:0000256" key="6">
    <source>
        <dbReference type="ARBA" id="ARBA00023242"/>
    </source>
</evidence>
<protein>
    <recommendedName>
        <fullName evidence="7">Bromodomain-containing protein 9</fullName>
    </recommendedName>
</protein>
<dbReference type="Proteomes" id="UP000654395">
    <property type="component" value="Unassembled WGS sequence"/>
</dbReference>
<evidence type="ECO:0000256" key="2">
    <source>
        <dbReference type="ARBA" id="ARBA00022853"/>
    </source>
</evidence>
<accession>A0A852K9Q5</accession>
<dbReference type="Pfam" id="PF12024">
    <property type="entry name" value="DUF3512"/>
    <property type="match status" value="1"/>
</dbReference>
<comment type="caution">
    <text evidence="11">The sequence shown here is derived from an EMBL/GenBank/DDBJ whole genome shotgun (WGS) entry which is preliminary data.</text>
</comment>
<evidence type="ECO:0000256" key="5">
    <source>
        <dbReference type="ARBA" id="ARBA00023163"/>
    </source>
</evidence>
<dbReference type="InterPro" id="IPR001487">
    <property type="entry name" value="Bromodomain"/>
</dbReference>
<gene>
    <name evidence="11" type="primary">Brd9</name>
    <name evidence="11" type="ORF">UROIND_R12034</name>
</gene>
<evidence type="ECO:0000256" key="3">
    <source>
        <dbReference type="ARBA" id="ARBA00023015"/>
    </source>
</evidence>
<proteinExistence type="predicted"/>
<evidence type="ECO:0000313" key="11">
    <source>
        <dbReference type="EMBL" id="NXX75381.1"/>
    </source>
</evidence>
<feature type="compositionally biased region" description="Basic and acidic residues" evidence="9">
    <location>
        <begin position="33"/>
        <end position="45"/>
    </location>
</feature>
<evidence type="ECO:0000256" key="4">
    <source>
        <dbReference type="ARBA" id="ARBA00023117"/>
    </source>
</evidence>
<keyword evidence="12" id="KW-1185">Reference proteome</keyword>
<feature type="compositionally biased region" description="Basic residues" evidence="9">
    <location>
        <begin position="71"/>
        <end position="81"/>
    </location>
</feature>
<feature type="region of interest" description="Disordered" evidence="9">
    <location>
        <begin position="18"/>
        <end position="123"/>
    </location>
</feature>
<feature type="non-terminal residue" evidence="11">
    <location>
        <position position="614"/>
    </location>
</feature>
<evidence type="ECO:0000256" key="7">
    <source>
        <dbReference type="ARBA" id="ARBA00040982"/>
    </source>
</evidence>
<feature type="compositionally biased region" description="Basic and acidic residues" evidence="9">
    <location>
        <begin position="96"/>
        <end position="111"/>
    </location>
</feature>
<name>A0A852K9Q5_UROIN</name>
<dbReference type="InterPro" id="IPR036427">
    <property type="entry name" value="Bromodomain-like_sf"/>
</dbReference>
<evidence type="ECO:0000256" key="9">
    <source>
        <dbReference type="SAM" id="MobiDB-lite"/>
    </source>
</evidence>
<keyword evidence="4 8" id="KW-0103">Bromodomain</keyword>
<keyword evidence="2" id="KW-0156">Chromatin regulator</keyword>
<dbReference type="InterPro" id="IPR051831">
    <property type="entry name" value="Bromodomain_contain_prot"/>
</dbReference>
<dbReference type="Gene3D" id="1.20.920.10">
    <property type="entry name" value="Bromodomain-like"/>
    <property type="match status" value="1"/>
</dbReference>
<dbReference type="Pfam" id="PF00439">
    <property type="entry name" value="Bromodomain"/>
    <property type="match status" value="1"/>
</dbReference>
<feature type="domain" description="Bromo" evidence="10">
    <location>
        <begin position="138"/>
        <end position="208"/>
    </location>
</feature>
<dbReference type="PANTHER" id="PTHR22881">
    <property type="entry name" value="BROMODOMAIN CONTAINING PROTEIN"/>
    <property type="match status" value="1"/>
</dbReference>
<comment type="subcellular location">
    <subcellularLocation>
        <location evidence="1">Nucleus</location>
    </subcellularLocation>
</comment>
<dbReference type="FunFam" id="1.20.920.10:FF:000022">
    <property type="entry name" value="Putative bromodomain-containing protein 9"/>
    <property type="match status" value="1"/>
</dbReference>